<dbReference type="Proteomes" id="UP000053599">
    <property type="component" value="Unassembled WGS sequence"/>
</dbReference>
<name>A0A0D1YFE3_9EURO</name>
<evidence type="ECO:0000256" key="2">
    <source>
        <dbReference type="ARBA" id="ARBA00023621"/>
    </source>
</evidence>
<dbReference type="STRING" id="1016849.A0A0D1YFE3"/>
<comment type="pathway">
    <text evidence="1">Steroid biosynthesis; zymosterol biosynthesis; zymosterol from lanosterol: step 5/6.</text>
</comment>
<protein>
    <recommendedName>
        <fullName evidence="2">3beta-hydroxysteroid 3-dehydrogenase</fullName>
        <ecNumber evidence="2">1.1.1.270</ecNumber>
    </recommendedName>
</protein>
<evidence type="ECO:0000313" key="3">
    <source>
        <dbReference type="EMBL" id="KIV79579.1"/>
    </source>
</evidence>
<dbReference type="GO" id="GO:0005741">
    <property type="term" value="C:mitochondrial outer membrane"/>
    <property type="evidence" value="ECO:0007669"/>
    <property type="project" value="TreeGrafter"/>
</dbReference>
<reference evidence="3 4" key="1">
    <citation type="submission" date="2015-01" db="EMBL/GenBank/DDBJ databases">
        <title>The Genome Sequence of Exophiala sideris CBS121828.</title>
        <authorList>
            <consortium name="The Broad Institute Genomics Platform"/>
            <person name="Cuomo C."/>
            <person name="de Hoog S."/>
            <person name="Gorbushina A."/>
            <person name="Stielow B."/>
            <person name="Teixiera M."/>
            <person name="Abouelleil A."/>
            <person name="Chapman S.B."/>
            <person name="Priest M."/>
            <person name="Young S.K."/>
            <person name="Wortman J."/>
            <person name="Nusbaum C."/>
            <person name="Birren B."/>
        </authorList>
    </citation>
    <scope>NUCLEOTIDE SEQUENCE [LARGE SCALE GENOMIC DNA]</scope>
    <source>
        <strain evidence="3 4">CBS 121828</strain>
    </source>
</reference>
<dbReference type="Pfam" id="PF00106">
    <property type="entry name" value="adh_short"/>
    <property type="match status" value="1"/>
</dbReference>
<dbReference type="OrthoDB" id="191139at2759"/>
<proteinExistence type="predicted"/>
<dbReference type="SUPFAM" id="SSF51735">
    <property type="entry name" value="NAD(P)-binding Rossmann-fold domains"/>
    <property type="match status" value="1"/>
</dbReference>
<dbReference type="PANTHER" id="PTHR43647">
    <property type="entry name" value="DEHYDROGENASE"/>
    <property type="match status" value="1"/>
</dbReference>
<organism evidence="3 4">
    <name type="scientific">Exophiala sideris</name>
    <dbReference type="NCBI Taxonomy" id="1016849"/>
    <lineage>
        <taxon>Eukaryota</taxon>
        <taxon>Fungi</taxon>
        <taxon>Dikarya</taxon>
        <taxon>Ascomycota</taxon>
        <taxon>Pezizomycotina</taxon>
        <taxon>Eurotiomycetes</taxon>
        <taxon>Chaetothyriomycetidae</taxon>
        <taxon>Chaetothyriales</taxon>
        <taxon>Herpotrichiellaceae</taxon>
        <taxon>Exophiala</taxon>
    </lineage>
</organism>
<accession>A0A0D1YFE3</accession>
<dbReference type="EMBL" id="KN846953">
    <property type="protein sequence ID" value="KIV79579.1"/>
    <property type="molecule type" value="Genomic_DNA"/>
</dbReference>
<dbReference type="AlphaFoldDB" id="A0A0D1YFE3"/>
<evidence type="ECO:0000313" key="4">
    <source>
        <dbReference type="Proteomes" id="UP000053599"/>
    </source>
</evidence>
<dbReference type="GO" id="GO:0005811">
    <property type="term" value="C:lipid droplet"/>
    <property type="evidence" value="ECO:0007669"/>
    <property type="project" value="TreeGrafter"/>
</dbReference>
<dbReference type="Gene3D" id="3.40.50.720">
    <property type="entry name" value="NAD(P)-binding Rossmann-like Domain"/>
    <property type="match status" value="1"/>
</dbReference>
<dbReference type="GO" id="GO:0005789">
    <property type="term" value="C:endoplasmic reticulum membrane"/>
    <property type="evidence" value="ECO:0007669"/>
    <property type="project" value="TreeGrafter"/>
</dbReference>
<dbReference type="GO" id="GO:0000253">
    <property type="term" value="F:3-beta-hydroxysteroid 3-dehydrogenase (NADP+) activity"/>
    <property type="evidence" value="ECO:0007669"/>
    <property type="project" value="UniProtKB-EC"/>
</dbReference>
<dbReference type="HOGENOM" id="CLU_010194_44_3_1"/>
<dbReference type="InterPro" id="IPR002347">
    <property type="entry name" value="SDR_fam"/>
</dbReference>
<dbReference type="PANTHER" id="PTHR43647:SF4">
    <property type="entry name" value="KETOREDUCTASE (KR) DOMAIN-CONTAINING PROTEIN"/>
    <property type="match status" value="1"/>
</dbReference>
<gene>
    <name evidence="3" type="ORF">PV11_07129</name>
</gene>
<dbReference type="InterPro" id="IPR051593">
    <property type="entry name" value="Ergosterol_Biosynth_ERG27"/>
</dbReference>
<sequence>MAGTVLITGANGTLALEFVEALLTLHPQYTLVATVRNASPEVDPNTATLMQIIKKHPNAKVEVEELDLGKLADVRRFAERMSKQIDLGELPRISAVVCNASTWSLEAGQKFTSDGLEATFQVAHLSHYLLVLKLLGSMDMSAGRIVMLGSITHYPEKPNPLSAFRPEIPADIEHLVRPPPDRAEEAHDRGYQRYGTAKLSNVTFMYDLNKRLEADPSLSKVTVTAMDPGGLATSRAQKEQKKSVQWMMAFINLCMPVLKHFTKAFRPTSDSARDLVAVSVEPEFQGKRGYYVGRKPDVSAEISKDTAVQKRLWAACWKWAGLATEDTVLQNAAA</sequence>
<dbReference type="EC" id="1.1.1.270" evidence="2"/>
<dbReference type="InterPro" id="IPR036291">
    <property type="entry name" value="NAD(P)-bd_dom_sf"/>
</dbReference>
<evidence type="ECO:0000256" key="1">
    <source>
        <dbReference type="ARBA" id="ARBA00023589"/>
    </source>
</evidence>